<sequence>MNGRSIVKRVRKECVTCRKENAKPFLPKMSDLPRESVVEVSPFENTGLELAGPLYAREGNSVRKVYICLFTCTTTRAIHLELVSSLTAQRFLQALDRFFARRGQPRIIQCDNFTSFREVGQNLNELVRETHSTLTLKRTEWKYITPRAPWCGWYWERLVRSVKTALRKVLGRTSLDEEELATVLCGIEAQVNARPLAFVRDDICYLNPLTPSHFLIGRASADALYGPNHREQTTDIVGSQTKRWRYRKKLIAHFWKRWRSEYIVMFCTRPKWRSGSIEPNVGNIVLIAEDNVNKGRWMMGRVLELFYGRAGIVRSVRLKVANGEMIRPTKKLRLLEPAVVDGVPPSSGEDVTDSNRI</sequence>
<feature type="domain" description="Integrase catalytic" evidence="1">
    <location>
        <begin position="38"/>
        <end position="219"/>
    </location>
</feature>
<dbReference type="InterPro" id="IPR001584">
    <property type="entry name" value="Integrase_cat-core"/>
</dbReference>
<dbReference type="InterPro" id="IPR012337">
    <property type="entry name" value="RNaseH-like_sf"/>
</dbReference>
<dbReference type="AlphaFoldDB" id="A0A0V1L4E3"/>
<evidence type="ECO:0000259" key="1">
    <source>
        <dbReference type="PROSITE" id="PS50994"/>
    </source>
</evidence>
<dbReference type="GO" id="GO:0003676">
    <property type="term" value="F:nucleic acid binding"/>
    <property type="evidence" value="ECO:0007669"/>
    <property type="project" value="InterPro"/>
</dbReference>
<dbReference type="GO" id="GO:0015074">
    <property type="term" value="P:DNA integration"/>
    <property type="evidence" value="ECO:0007669"/>
    <property type="project" value="InterPro"/>
</dbReference>
<dbReference type="PANTHER" id="PTHR47331">
    <property type="entry name" value="PHD-TYPE DOMAIN-CONTAINING PROTEIN"/>
    <property type="match status" value="1"/>
</dbReference>
<dbReference type="InterPro" id="IPR036397">
    <property type="entry name" value="RNaseH_sf"/>
</dbReference>
<dbReference type="InterPro" id="IPR040676">
    <property type="entry name" value="DUF5641"/>
</dbReference>
<gene>
    <name evidence="2" type="ORF">T02_15757</name>
</gene>
<accession>A0A0V1L4E3</accession>
<dbReference type="EMBL" id="JYDW01000138">
    <property type="protein sequence ID" value="KRZ54408.1"/>
    <property type="molecule type" value="Genomic_DNA"/>
</dbReference>
<protein>
    <recommendedName>
        <fullName evidence="1">Integrase catalytic domain-containing protein</fullName>
    </recommendedName>
</protein>
<dbReference type="STRING" id="6335.A0A0V1L4E3"/>
<dbReference type="Pfam" id="PF18701">
    <property type="entry name" value="DUF5641"/>
    <property type="match status" value="1"/>
</dbReference>
<dbReference type="Proteomes" id="UP000054721">
    <property type="component" value="Unassembled WGS sequence"/>
</dbReference>
<name>A0A0V1L4E3_9BILA</name>
<dbReference type="OrthoDB" id="8019190at2759"/>
<evidence type="ECO:0000313" key="3">
    <source>
        <dbReference type="Proteomes" id="UP000054721"/>
    </source>
</evidence>
<dbReference type="SUPFAM" id="SSF53098">
    <property type="entry name" value="Ribonuclease H-like"/>
    <property type="match status" value="1"/>
</dbReference>
<dbReference type="Gene3D" id="3.30.420.10">
    <property type="entry name" value="Ribonuclease H-like superfamily/Ribonuclease H"/>
    <property type="match status" value="1"/>
</dbReference>
<reference evidence="2 3" key="1">
    <citation type="submission" date="2015-05" db="EMBL/GenBank/DDBJ databases">
        <title>Evolution of Trichinella species and genotypes.</title>
        <authorList>
            <person name="Korhonen P.K."/>
            <person name="Edoardo P."/>
            <person name="Giuseppe L.R."/>
            <person name="Gasser R.B."/>
        </authorList>
    </citation>
    <scope>NUCLEOTIDE SEQUENCE [LARGE SCALE GENOMIC DNA]</scope>
    <source>
        <strain evidence="2">ISS10</strain>
    </source>
</reference>
<proteinExistence type="predicted"/>
<comment type="caution">
    <text evidence="2">The sequence shown here is derived from an EMBL/GenBank/DDBJ whole genome shotgun (WGS) entry which is preliminary data.</text>
</comment>
<dbReference type="PANTHER" id="PTHR47331:SF1">
    <property type="entry name" value="GAG-LIKE PROTEIN"/>
    <property type="match status" value="1"/>
</dbReference>
<dbReference type="PROSITE" id="PS50994">
    <property type="entry name" value="INTEGRASE"/>
    <property type="match status" value="1"/>
</dbReference>
<organism evidence="2 3">
    <name type="scientific">Trichinella nativa</name>
    <dbReference type="NCBI Taxonomy" id="6335"/>
    <lineage>
        <taxon>Eukaryota</taxon>
        <taxon>Metazoa</taxon>
        <taxon>Ecdysozoa</taxon>
        <taxon>Nematoda</taxon>
        <taxon>Enoplea</taxon>
        <taxon>Dorylaimia</taxon>
        <taxon>Trichinellida</taxon>
        <taxon>Trichinellidae</taxon>
        <taxon>Trichinella</taxon>
    </lineage>
</organism>
<evidence type="ECO:0000313" key="2">
    <source>
        <dbReference type="EMBL" id="KRZ54408.1"/>
    </source>
</evidence>
<keyword evidence="3" id="KW-1185">Reference proteome</keyword>